<dbReference type="FunFam" id="3.30.565.10:FF:000006">
    <property type="entry name" value="Sensor histidine kinase WalK"/>
    <property type="match status" value="1"/>
</dbReference>
<dbReference type="Gene3D" id="3.40.50.2300">
    <property type="match status" value="1"/>
</dbReference>
<dbReference type="NCBIfam" id="TIGR00229">
    <property type="entry name" value="sensory_box"/>
    <property type="match status" value="1"/>
</dbReference>
<dbReference type="GO" id="GO:0000155">
    <property type="term" value="F:phosphorelay sensor kinase activity"/>
    <property type="evidence" value="ECO:0007669"/>
    <property type="project" value="InterPro"/>
</dbReference>
<organism evidence="12 13">
    <name type="scientific">Geobacter argillaceus</name>
    <dbReference type="NCBI Taxonomy" id="345631"/>
    <lineage>
        <taxon>Bacteria</taxon>
        <taxon>Pseudomonadati</taxon>
        <taxon>Thermodesulfobacteriota</taxon>
        <taxon>Desulfuromonadia</taxon>
        <taxon>Geobacterales</taxon>
        <taxon>Geobacteraceae</taxon>
        <taxon>Geobacter</taxon>
    </lineage>
</organism>
<evidence type="ECO:0000256" key="2">
    <source>
        <dbReference type="ARBA" id="ARBA00012438"/>
    </source>
</evidence>
<dbReference type="Pfam" id="PF00512">
    <property type="entry name" value="HisKA"/>
    <property type="match status" value="1"/>
</dbReference>
<evidence type="ECO:0000256" key="6">
    <source>
        <dbReference type="ARBA" id="ARBA00023136"/>
    </source>
</evidence>
<gene>
    <name evidence="12" type="ORF">JN12_02587</name>
</gene>
<dbReference type="Pfam" id="PF13426">
    <property type="entry name" value="PAS_9"/>
    <property type="match status" value="1"/>
</dbReference>
<evidence type="ECO:0000256" key="7">
    <source>
        <dbReference type="PROSITE-ProRule" id="PRU00169"/>
    </source>
</evidence>
<dbReference type="GO" id="GO:0016020">
    <property type="term" value="C:membrane"/>
    <property type="evidence" value="ECO:0007669"/>
    <property type="project" value="UniProtKB-SubCell"/>
</dbReference>
<dbReference type="GO" id="GO:0007234">
    <property type="term" value="P:osmosensory signaling via phosphorelay pathway"/>
    <property type="evidence" value="ECO:0007669"/>
    <property type="project" value="TreeGrafter"/>
</dbReference>
<dbReference type="SUPFAM" id="SSF47384">
    <property type="entry name" value="Homodimeric domain of signal transducing histidine kinase"/>
    <property type="match status" value="1"/>
</dbReference>
<evidence type="ECO:0000259" key="10">
    <source>
        <dbReference type="PROSITE" id="PS50112"/>
    </source>
</evidence>
<dbReference type="Gene3D" id="3.30.450.20">
    <property type="entry name" value="PAS domain"/>
    <property type="match status" value="1"/>
</dbReference>
<dbReference type="Gene3D" id="3.30.565.10">
    <property type="entry name" value="Histidine kinase-like ATPase, C-terminal domain"/>
    <property type="match status" value="1"/>
</dbReference>
<evidence type="ECO:0000256" key="4">
    <source>
        <dbReference type="ARBA" id="ARBA00022679"/>
    </source>
</evidence>
<dbReference type="PANTHER" id="PTHR42878">
    <property type="entry name" value="TWO-COMPONENT HISTIDINE KINASE"/>
    <property type="match status" value="1"/>
</dbReference>
<sequence length="515" mass="57671">MKPSSATTVPISILLVEDEAETREILSRMLTIKLPEIRLLCAENGKNGLELYQEHRPDLVITDINMPLMDGLSMAGAIRELHQETHIIVLTAYNDTHYLLHAIEAGITHYVLKPINRHKLFASIDQCLARIRLEQQVREQEKFIRTLSRAVERSPSMVMITACNGAVEYVTPRFTEITGYAVSDIVGKNLRSLLADNVAPDVAEELWKTICSGKEWRGELQNRTKGGERYWESVAITSIADEQGAITNFVIEKEDITRRKVAEEEIESLNVRLAERAAELEALNGALEAFNYTVSHDLRTPLTVINGYNQLLRERYGDRLDQEGAGYLQTIADEVQQMNKLIRSLLEFSRLGRQNLECSEIDLSNLAKAVAEDLKRKMPERVVTFVLQDGICCNGDYALLRVVLANLLGNAWKYTGRNEKAIIEFGALVVQGEPAYFVRDNGAGFDMAKVDMLFAPFQRLHSAEEFEGHGIGLATVAQIIKRHNGRVWAEGVPGSGATIYFTLGMSNQSAHALSR</sequence>
<dbReference type="Gene3D" id="1.10.287.130">
    <property type="match status" value="1"/>
</dbReference>
<dbReference type="InterPro" id="IPR036097">
    <property type="entry name" value="HisK_dim/P_sf"/>
</dbReference>
<keyword evidence="5" id="KW-0418">Kinase</keyword>
<keyword evidence="3 7" id="KW-0597">Phosphoprotein</keyword>
<name>A0A562VKU3_9BACT</name>
<dbReference type="Pfam" id="PF00072">
    <property type="entry name" value="Response_reg"/>
    <property type="match status" value="1"/>
</dbReference>
<dbReference type="PROSITE" id="PS50113">
    <property type="entry name" value="PAC"/>
    <property type="match status" value="1"/>
</dbReference>
<dbReference type="InterPro" id="IPR001610">
    <property type="entry name" value="PAC"/>
</dbReference>
<feature type="domain" description="PAC" evidence="11">
    <location>
        <begin position="214"/>
        <end position="268"/>
    </location>
</feature>
<comment type="catalytic activity">
    <reaction evidence="1">
        <text>ATP + protein L-histidine = ADP + protein N-phospho-L-histidine.</text>
        <dbReference type="EC" id="2.7.13.3"/>
    </reaction>
</comment>
<dbReference type="CDD" id="cd17536">
    <property type="entry name" value="REC_YesN-like"/>
    <property type="match status" value="1"/>
</dbReference>
<dbReference type="Proteomes" id="UP000319449">
    <property type="component" value="Unassembled WGS sequence"/>
</dbReference>
<comment type="caution">
    <text evidence="12">The sequence shown here is derived from an EMBL/GenBank/DDBJ whole genome shotgun (WGS) entry which is preliminary data.</text>
</comment>
<dbReference type="InterPro" id="IPR003661">
    <property type="entry name" value="HisK_dim/P_dom"/>
</dbReference>
<dbReference type="InterPro" id="IPR005467">
    <property type="entry name" value="His_kinase_dom"/>
</dbReference>
<dbReference type="GO" id="GO:0030295">
    <property type="term" value="F:protein kinase activator activity"/>
    <property type="evidence" value="ECO:0007669"/>
    <property type="project" value="TreeGrafter"/>
</dbReference>
<evidence type="ECO:0000256" key="3">
    <source>
        <dbReference type="ARBA" id="ARBA00022553"/>
    </source>
</evidence>
<dbReference type="SMART" id="SM00388">
    <property type="entry name" value="HisKA"/>
    <property type="match status" value="1"/>
</dbReference>
<dbReference type="PROSITE" id="PS50109">
    <property type="entry name" value="HIS_KIN"/>
    <property type="match status" value="1"/>
</dbReference>
<dbReference type="SMART" id="SM00086">
    <property type="entry name" value="PAC"/>
    <property type="match status" value="1"/>
</dbReference>
<keyword evidence="4" id="KW-0808">Transferase</keyword>
<feature type="domain" description="PAS" evidence="10">
    <location>
        <begin position="143"/>
        <end position="210"/>
    </location>
</feature>
<dbReference type="PRINTS" id="PR00344">
    <property type="entry name" value="BCTRLSENSOR"/>
</dbReference>
<dbReference type="Pfam" id="PF02518">
    <property type="entry name" value="HATPase_c"/>
    <property type="match status" value="1"/>
</dbReference>
<dbReference type="InterPro" id="IPR004358">
    <property type="entry name" value="Sig_transdc_His_kin-like_C"/>
</dbReference>
<feature type="modified residue" description="4-aspartylphosphate" evidence="7">
    <location>
        <position position="63"/>
    </location>
</feature>
<dbReference type="SMART" id="SM00448">
    <property type="entry name" value="REC"/>
    <property type="match status" value="1"/>
</dbReference>
<accession>A0A562VKU3</accession>
<dbReference type="CDD" id="cd00130">
    <property type="entry name" value="PAS"/>
    <property type="match status" value="1"/>
</dbReference>
<dbReference type="CDD" id="cd00082">
    <property type="entry name" value="HisKA"/>
    <property type="match status" value="1"/>
</dbReference>
<feature type="domain" description="Response regulatory" evidence="9">
    <location>
        <begin position="12"/>
        <end position="128"/>
    </location>
</feature>
<evidence type="ECO:0000313" key="13">
    <source>
        <dbReference type="Proteomes" id="UP000319449"/>
    </source>
</evidence>
<protein>
    <recommendedName>
        <fullName evidence="2">histidine kinase</fullName>
        <ecNumber evidence="2">2.7.13.3</ecNumber>
    </recommendedName>
</protein>
<dbReference type="InterPro" id="IPR050351">
    <property type="entry name" value="BphY/WalK/GraS-like"/>
</dbReference>
<dbReference type="OrthoDB" id="5524356at2"/>
<evidence type="ECO:0000259" key="11">
    <source>
        <dbReference type="PROSITE" id="PS50113"/>
    </source>
</evidence>
<dbReference type="InterPro" id="IPR000014">
    <property type="entry name" value="PAS"/>
</dbReference>
<dbReference type="SUPFAM" id="SSF52172">
    <property type="entry name" value="CheY-like"/>
    <property type="match status" value="1"/>
</dbReference>
<keyword evidence="6" id="KW-0472">Membrane</keyword>
<dbReference type="InterPro" id="IPR036890">
    <property type="entry name" value="HATPase_C_sf"/>
</dbReference>
<evidence type="ECO:0000259" key="8">
    <source>
        <dbReference type="PROSITE" id="PS50109"/>
    </source>
</evidence>
<dbReference type="SUPFAM" id="SSF55874">
    <property type="entry name" value="ATPase domain of HSP90 chaperone/DNA topoisomerase II/histidine kinase"/>
    <property type="match status" value="1"/>
</dbReference>
<evidence type="ECO:0000256" key="1">
    <source>
        <dbReference type="ARBA" id="ARBA00000085"/>
    </source>
</evidence>
<evidence type="ECO:0000259" key="9">
    <source>
        <dbReference type="PROSITE" id="PS50110"/>
    </source>
</evidence>
<dbReference type="InterPro" id="IPR001789">
    <property type="entry name" value="Sig_transdc_resp-reg_receiver"/>
</dbReference>
<dbReference type="InterPro" id="IPR003594">
    <property type="entry name" value="HATPase_dom"/>
</dbReference>
<dbReference type="SMART" id="SM00091">
    <property type="entry name" value="PAS"/>
    <property type="match status" value="1"/>
</dbReference>
<dbReference type="RefSeq" id="WP_145023392.1">
    <property type="nucleotide sequence ID" value="NZ_VLLN01000016.1"/>
</dbReference>
<evidence type="ECO:0000256" key="5">
    <source>
        <dbReference type="ARBA" id="ARBA00022777"/>
    </source>
</evidence>
<dbReference type="AlphaFoldDB" id="A0A562VKU3"/>
<proteinExistence type="predicted"/>
<dbReference type="InterPro" id="IPR011006">
    <property type="entry name" value="CheY-like_superfamily"/>
</dbReference>
<dbReference type="SUPFAM" id="SSF55785">
    <property type="entry name" value="PYP-like sensor domain (PAS domain)"/>
    <property type="match status" value="1"/>
</dbReference>
<dbReference type="InterPro" id="IPR000700">
    <property type="entry name" value="PAS-assoc_C"/>
</dbReference>
<dbReference type="EMBL" id="VLLN01000016">
    <property type="protein sequence ID" value="TWJ18367.1"/>
    <property type="molecule type" value="Genomic_DNA"/>
</dbReference>
<dbReference type="GO" id="GO:0000156">
    <property type="term" value="F:phosphorelay response regulator activity"/>
    <property type="evidence" value="ECO:0007669"/>
    <property type="project" value="TreeGrafter"/>
</dbReference>
<dbReference type="PANTHER" id="PTHR42878:SF15">
    <property type="entry name" value="BACTERIOPHYTOCHROME"/>
    <property type="match status" value="1"/>
</dbReference>
<feature type="domain" description="Histidine kinase" evidence="8">
    <location>
        <begin position="293"/>
        <end position="507"/>
    </location>
</feature>
<dbReference type="PROSITE" id="PS50110">
    <property type="entry name" value="RESPONSE_REGULATORY"/>
    <property type="match status" value="1"/>
</dbReference>
<dbReference type="EC" id="2.7.13.3" evidence="2"/>
<dbReference type="InterPro" id="IPR035965">
    <property type="entry name" value="PAS-like_dom_sf"/>
</dbReference>
<evidence type="ECO:0000313" key="12">
    <source>
        <dbReference type="EMBL" id="TWJ18367.1"/>
    </source>
</evidence>
<dbReference type="SMART" id="SM00387">
    <property type="entry name" value="HATPase_c"/>
    <property type="match status" value="1"/>
</dbReference>
<dbReference type="PROSITE" id="PS50112">
    <property type="entry name" value="PAS"/>
    <property type="match status" value="1"/>
</dbReference>
<reference evidence="12 13" key="1">
    <citation type="submission" date="2019-07" db="EMBL/GenBank/DDBJ databases">
        <title>Genomic Encyclopedia of Archaeal and Bacterial Type Strains, Phase II (KMG-II): from individual species to whole genera.</title>
        <authorList>
            <person name="Goeker M."/>
        </authorList>
    </citation>
    <scope>NUCLEOTIDE SEQUENCE [LARGE SCALE GENOMIC DNA]</scope>
    <source>
        <strain evidence="12 13">ATCC BAA-1139</strain>
    </source>
</reference>
<keyword evidence="13" id="KW-1185">Reference proteome</keyword>